<proteinExistence type="predicted"/>
<organism evidence="1 2">
    <name type="scientific">Alkalibacillus silvisoli</name>
    <dbReference type="NCBI Taxonomy" id="392823"/>
    <lineage>
        <taxon>Bacteria</taxon>
        <taxon>Bacillati</taxon>
        <taxon>Bacillota</taxon>
        <taxon>Bacilli</taxon>
        <taxon>Bacillales</taxon>
        <taxon>Bacillaceae</taxon>
        <taxon>Alkalibacillus</taxon>
    </lineage>
</organism>
<sequence>MTLIIDGNHSKAKVAMSVSDSLVVQPTNFFEDGLDGETEYLKNRDDKVKRLTNKVFFRSGGVRELCEWFYERLSDKVQPDDPLEICKQKARKVYYEMVEEEKQIDKGLDYDDDSYWLNFLYDEKGLPVCLNGFYEDGKTGMVNFSHGAWIEKEHPQRWVTSMVAPAVENEEKINYYLSRLNRVEKPGAHLMFYEYLMAFRDLLKECVGKVSKDMFVRINVNKDGEMAYLEHHIENVYDDEECMPFYSALKQLEELDLEGVS</sequence>
<accession>A0ABN1AC30</accession>
<protein>
    <submittedName>
        <fullName evidence="1">Uncharacterized protein</fullName>
    </submittedName>
</protein>
<dbReference type="EMBL" id="BAAACZ010000036">
    <property type="protein sequence ID" value="GAA0472782.1"/>
    <property type="molecule type" value="Genomic_DNA"/>
</dbReference>
<evidence type="ECO:0000313" key="1">
    <source>
        <dbReference type="EMBL" id="GAA0472782.1"/>
    </source>
</evidence>
<dbReference type="Proteomes" id="UP001500740">
    <property type="component" value="Unassembled WGS sequence"/>
</dbReference>
<gene>
    <name evidence="1" type="ORF">GCM10008935_30800</name>
</gene>
<comment type="caution">
    <text evidence="1">The sequence shown here is derived from an EMBL/GenBank/DDBJ whole genome shotgun (WGS) entry which is preliminary data.</text>
</comment>
<reference evidence="1 2" key="1">
    <citation type="journal article" date="2019" name="Int. J. Syst. Evol. Microbiol.">
        <title>The Global Catalogue of Microorganisms (GCM) 10K type strain sequencing project: providing services to taxonomists for standard genome sequencing and annotation.</title>
        <authorList>
            <consortium name="The Broad Institute Genomics Platform"/>
            <consortium name="The Broad Institute Genome Sequencing Center for Infectious Disease"/>
            <person name="Wu L."/>
            <person name="Ma J."/>
        </authorList>
    </citation>
    <scope>NUCLEOTIDE SEQUENCE [LARGE SCALE GENOMIC DNA]</scope>
    <source>
        <strain evidence="1 2">JCM 14193</strain>
    </source>
</reference>
<name>A0ABN1AC30_9BACI</name>
<evidence type="ECO:0000313" key="2">
    <source>
        <dbReference type="Proteomes" id="UP001500740"/>
    </source>
</evidence>
<dbReference type="RefSeq" id="WP_343785145.1">
    <property type="nucleotide sequence ID" value="NZ_BAAACZ010000036.1"/>
</dbReference>
<keyword evidence="2" id="KW-1185">Reference proteome</keyword>